<protein>
    <submittedName>
        <fullName evidence="5">DUF3427 domain-containing protein</fullName>
    </submittedName>
</protein>
<dbReference type="Proteomes" id="UP000519158">
    <property type="component" value="Unassembled WGS sequence"/>
</dbReference>
<name>A0A7Y4D4F8_VIBSP</name>
<proteinExistence type="predicted"/>
<evidence type="ECO:0000259" key="4">
    <source>
        <dbReference type="Pfam" id="PF26345"/>
    </source>
</evidence>
<dbReference type="Pfam" id="PF11907">
    <property type="entry name" value="DUF3427"/>
    <property type="match status" value="1"/>
</dbReference>
<dbReference type="Pfam" id="PF26345">
    <property type="entry name" value="ScoMcrA_N"/>
    <property type="match status" value="1"/>
</dbReference>
<feature type="domain" description="DUF3427" evidence="2">
    <location>
        <begin position="121"/>
        <end position="238"/>
    </location>
</feature>
<accession>A0A7Y4D4F8</accession>
<evidence type="ECO:0000259" key="3">
    <source>
        <dbReference type="Pfam" id="PF13020"/>
    </source>
</evidence>
<feature type="compositionally biased region" description="Basic residues" evidence="1">
    <location>
        <begin position="299"/>
        <end position="309"/>
    </location>
</feature>
<organism evidence="5 6">
    <name type="scientific">Vibrio splendidus</name>
    <dbReference type="NCBI Taxonomy" id="29497"/>
    <lineage>
        <taxon>Bacteria</taxon>
        <taxon>Pseudomonadati</taxon>
        <taxon>Pseudomonadota</taxon>
        <taxon>Gammaproteobacteria</taxon>
        <taxon>Vibrionales</taxon>
        <taxon>Vibrionaceae</taxon>
        <taxon>Vibrio</taxon>
    </lineage>
</organism>
<dbReference type="Pfam" id="PF13020">
    <property type="entry name" value="NOV_C"/>
    <property type="match status" value="1"/>
</dbReference>
<feature type="region of interest" description="Disordered" evidence="1">
    <location>
        <begin position="294"/>
        <end position="318"/>
    </location>
</feature>
<feature type="domain" description="ScoMcrA-like N-terminal head" evidence="4">
    <location>
        <begin position="25"/>
        <end position="106"/>
    </location>
</feature>
<dbReference type="AlphaFoldDB" id="A0A7Y4D4F8"/>
<gene>
    <name evidence="5" type="ORF">F0234_06840</name>
</gene>
<evidence type="ECO:0000256" key="1">
    <source>
        <dbReference type="SAM" id="MobiDB-lite"/>
    </source>
</evidence>
<dbReference type="InterPro" id="IPR058807">
    <property type="entry name" value="ScoMcrA_N"/>
</dbReference>
<evidence type="ECO:0000313" key="6">
    <source>
        <dbReference type="Proteomes" id="UP000519158"/>
    </source>
</evidence>
<evidence type="ECO:0000259" key="2">
    <source>
        <dbReference type="Pfam" id="PF11907"/>
    </source>
</evidence>
<comment type="caution">
    <text evidence="5">The sequence shown here is derived from an EMBL/GenBank/DDBJ whole genome shotgun (WGS) entry which is preliminary data.</text>
</comment>
<evidence type="ECO:0000313" key="5">
    <source>
        <dbReference type="EMBL" id="NOJ12471.1"/>
    </source>
</evidence>
<dbReference type="RefSeq" id="WP_171328079.1">
    <property type="nucleotide sequence ID" value="NZ_CAWPOP010000024.1"/>
</dbReference>
<sequence>MPDYDTEHKLDTAGRIANLLSLTKALTRDRIIEAVNEFNNRNQELTSYSHSTTYDLIVEDTAYPPKAIFGLAMSKLLKMQVLSTHFSAGLGSPCFASLSELGFEIKEKVKREAETFDYSSFKIGEYYSKLEAIDLADATPPKQVRDITGITRFKNCVVLFVTLNKEDKEDAHKYKDSFVLGGKQFHWESQNANTPSTPHMEMIINKEPVVLFARVHQKIKSKTQPFVYIGQLSCIDYSYPIDSKNIPVEVIYQVLDHQHPASHSLGELYSWTSHEELDANKPIDVSDVVLTKTEAPKPSTRKKSLKKGTKNTTNKTNNWADIDERNRNLGLAGEELVIAHEKQFLINKGLTDLAEKIVHVAKKTDYAGYDVKSFDENGTEKFIEVKTTEKTIGTAFCISRNEVEVSREFGSQYWVYRVYDLNKKTGKAKFYLLNGPVEDHFDLVPENYKARVK</sequence>
<reference evidence="5 6" key="1">
    <citation type="submission" date="2019-09" db="EMBL/GenBank/DDBJ databases">
        <title>Draft genome sequencing and comparative genomics of hatchery-associated Vibrios.</title>
        <authorList>
            <person name="Kehlet-Delgado H."/>
            <person name="Mueller R.S."/>
        </authorList>
    </citation>
    <scope>NUCLEOTIDE SEQUENCE [LARGE SCALE GENOMIC DNA]</scope>
    <source>
        <strain evidence="5 6">99-70-13A3</strain>
    </source>
</reference>
<feature type="domain" description="Protein NO VEIN C-terminal" evidence="3">
    <location>
        <begin position="333"/>
        <end position="425"/>
    </location>
</feature>
<dbReference type="InterPro" id="IPR021835">
    <property type="entry name" value="DUF3427"/>
</dbReference>
<dbReference type="EMBL" id="VTXL01000004">
    <property type="protein sequence ID" value="NOJ12471.1"/>
    <property type="molecule type" value="Genomic_DNA"/>
</dbReference>
<dbReference type="InterPro" id="IPR024975">
    <property type="entry name" value="NOV_C"/>
</dbReference>